<proteinExistence type="predicted"/>
<gene>
    <name evidence="2" type="ORF">NCPPB2254_03586</name>
</gene>
<dbReference type="Pfam" id="PF10544">
    <property type="entry name" value="T5orf172"/>
    <property type="match status" value="1"/>
</dbReference>
<evidence type="ECO:0000313" key="2">
    <source>
        <dbReference type="EMBL" id="SOQ11874.1"/>
    </source>
</evidence>
<evidence type="ECO:0000313" key="3">
    <source>
        <dbReference type="Proteomes" id="UP000237580"/>
    </source>
</evidence>
<evidence type="ECO:0000259" key="1">
    <source>
        <dbReference type="SMART" id="SM00974"/>
    </source>
</evidence>
<dbReference type="RefSeq" id="WP_231993685.1">
    <property type="nucleotide sequence ID" value="NZ_ODAL01000080.1"/>
</dbReference>
<feature type="domain" description="Bacteriophage T5 Orf172 DNA-binding" evidence="1">
    <location>
        <begin position="14"/>
        <end position="91"/>
    </location>
</feature>
<protein>
    <recommendedName>
        <fullName evidence="1">Bacteriophage T5 Orf172 DNA-binding domain-containing protein</fullName>
    </recommendedName>
</protein>
<reference evidence="2 3" key="1">
    <citation type="submission" date="2017-11" db="EMBL/GenBank/DDBJ databases">
        <authorList>
            <person name="Blom J."/>
        </authorList>
    </citation>
    <scope>NUCLEOTIDE SEQUENCE [LARGE SCALE GENOMIC DNA]</scope>
    <source>
        <strain evidence="2">NCPPB 2254</strain>
    </source>
</reference>
<comment type="caution">
    <text evidence="2">The sequence shown here is derived from an EMBL/GenBank/DDBJ whole genome shotgun (WGS) entry which is preliminary data.</text>
</comment>
<organism evidence="2 3">
    <name type="scientific">Pseudomonas syringae pv. persicae</name>
    <dbReference type="NCBI Taxonomy" id="237306"/>
    <lineage>
        <taxon>Bacteria</taxon>
        <taxon>Pseudomonadati</taxon>
        <taxon>Pseudomonadota</taxon>
        <taxon>Gammaproteobacteria</taxon>
        <taxon>Pseudomonadales</taxon>
        <taxon>Pseudomonadaceae</taxon>
        <taxon>Pseudomonas</taxon>
    </lineage>
</organism>
<dbReference type="SMART" id="SM00974">
    <property type="entry name" value="T5orf172"/>
    <property type="match status" value="1"/>
</dbReference>
<name>A0AB38EJH2_9PSED</name>
<dbReference type="EMBL" id="ODAM01000094">
    <property type="protein sequence ID" value="SOQ11874.1"/>
    <property type="molecule type" value="Genomic_DNA"/>
</dbReference>
<accession>A0AB38EJH2</accession>
<sequence length="141" mass="16003">MMADFGFVYALCSPCMPGMYKIGSTKRSPHERASEVSNSTGVPEQYLVAFYIEIQSPLSVEKAIHRLFDGRRVSANREFFQVPLIEIIRAMEGDGDYVSSWDSDMAVEARYPGQVSPYNPLWFEQSLHSGAFINSVRRPRQ</sequence>
<dbReference type="AlphaFoldDB" id="A0AB38EJH2"/>
<dbReference type="Proteomes" id="UP000237580">
    <property type="component" value="Unassembled WGS sequence"/>
</dbReference>
<dbReference type="InterPro" id="IPR018306">
    <property type="entry name" value="Phage_T5_Orf172_DNA-bd"/>
</dbReference>